<dbReference type="GO" id="GO:0016628">
    <property type="term" value="F:oxidoreductase activity, acting on the CH-CH group of donors, NAD or NADP as acceptor"/>
    <property type="evidence" value="ECO:0007669"/>
    <property type="project" value="UniProtKB-ARBA"/>
</dbReference>
<comment type="caution">
    <text evidence="5">The sequence shown here is derived from an EMBL/GenBank/DDBJ whole genome shotgun (WGS) entry which is preliminary data.</text>
</comment>
<dbReference type="SUPFAM" id="SSF51395">
    <property type="entry name" value="FMN-linked oxidoreductases"/>
    <property type="match status" value="1"/>
</dbReference>
<reference evidence="5 6" key="1">
    <citation type="submission" date="2016-02" db="EMBL/GenBank/DDBJ databases">
        <authorList>
            <person name="Wen L."/>
            <person name="He K."/>
            <person name="Yang H."/>
        </authorList>
    </citation>
    <scope>NUCLEOTIDE SEQUENCE [LARGE SCALE GENOMIC DNA]</scope>
    <source>
        <strain evidence="5">ShG14-8</strain>
    </source>
</reference>
<keyword evidence="3" id="KW-0560">Oxidoreductase</keyword>
<evidence type="ECO:0000256" key="2">
    <source>
        <dbReference type="ARBA" id="ARBA00005979"/>
    </source>
</evidence>
<evidence type="ECO:0000313" key="5">
    <source>
        <dbReference type="EMBL" id="KXS32109.1"/>
    </source>
</evidence>
<reference evidence="5 6" key="2">
    <citation type="submission" date="2016-03" db="EMBL/GenBank/DDBJ databases">
        <title>New uncultured bacterium of the family Gallionellaceae from acid mine drainage: description and reconstruction of genome based on metagenomic analysis of microbial community.</title>
        <authorList>
            <person name="Kadnikov V."/>
            <person name="Ivasenko D."/>
            <person name="Beletsky A."/>
            <person name="Mardanov A."/>
            <person name="Danilova E."/>
            <person name="Pimenov N."/>
            <person name="Karnachuk O."/>
            <person name="Ravin N."/>
        </authorList>
    </citation>
    <scope>NUCLEOTIDE SEQUENCE [LARGE SCALE GENOMIC DNA]</scope>
    <source>
        <strain evidence="5">ShG14-8</strain>
    </source>
</reference>
<protein>
    <submittedName>
        <fullName evidence="5">NADH:flavin oxidoreductase/NADH oxidase</fullName>
    </submittedName>
</protein>
<dbReference type="InterPro" id="IPR045247">
    <property type="entry name" value="Oye-like"/>
</dbReference>
<dbReference type="PANTHER" id="PTHR22893:SF91">
    <property type="entry name" value="NADPH DEHYDROGENASE 2-RELATED"/>
    <property type="match status" value="1"/>
</dbReference>
<name>A0A139BT21_9PROT</name>
<proteinExistence type="inferred from homology"/>
<evidence type="ECO:0000259" key="4">
    <source>
        <dbReference type="Pfam" id="PF00724"/>
    </source>
</evidence>
<dbReference type="GO" id="GO:0010181">
    <property type="term" value="F:FMN binding"/>
    <property type="evidence" value="ECO:0007669"/>
    <property type="project" value="InterPro"/>
</dbReference>
<accession>A0A139BT21</accession>
<dbReference type="GO" id="GO:0005829">
    <property type="term" value="C:cytosol"/>
    <property type="evidence" value="ECO:0007669"/>
    <property type="project" value="TreeGrafter"/>
</dbReference>
<dbReference type="InterPro" id="IPR013785">
    <property type="entry name" value="Aldolase_TIM"/>
</dbReference>
<comment type="similarity">
    <text evidence="2">Belongs to the NADH:flavin oxidoreductase/NADH oxidase family.</text>
</comment>
<dbReference type="Gene3D" id="3.20.20.70">
    <property type="entry name" value="Aldolase class I"/>
    <property type="match status" value="1"/>
</dbReference>
<evidence type="ECO:0000313" key="6">
    <source>
        <dbReference type="Proteomes" id="UP000070578"/>
    </source>
</evidence>
<comment type="cofactor">
    <cofactor evidence="1">
        <name>FMN</name>
        <dbReference type="ChEBI" id="CHEBI:58210"/>
    </cofactor>
</comment>
<dbReference type="PANTHER" id="PTHR22893">
    <property type="entry name" value="NADH OXIDOREDUCTASE-RELATED"/>
    <property type="match status" value="1"/>
</dbReference>
<organism evidence="5 6">
    <name type="scientific">Candidatus Gallionella acididurans</name>
    <dbReference type="NCBI Taxonomy" id="1796491"/>
    <lineage>
        <taxon>Bacteria</taxon>
        <taxon>Pseudomonadati</taxon>
        <taxon>Pseudomonadota</taxon>
        <taxon>Betaproteobacteria</taxon>
        <taxon>Nitrosomonadales</taxon>
        <taxon>Gallionellaceae</taxon>
        <taxon>Gallionella</taxon>
    </lineage>
</organism>
<dbReference type="PATRIC" id="fig|1796491.3.peg.1961"/>
<evidence type="ECO:0000256" key="1">
    <source>
        <dbReference type="ARBA" id="ARBA00001917"/>
    </source>
</evidence>
<sequence length="358" mass="38391">MSQLFSKTTLGTLALQNHLVMAPLTRNRATGNIPNELMAEYYAQRGSVGLIITEGTSPSPNGLGYPRIPGIFSAAQVAGWKLVTAAVHAKGAKTFIQFMHCGRVGHPLNLPAGARVLGPSAVAAAGDMYTDAEGMKQNAMPQAMTEADIRTAIEEFAQGAKNAVEAGFDGVELHGANGYLLEQFIRPNSNLRTDRYGGAIENRTRFVLEVADAVIKAIGKDRVGIRLSPYGVFNDMPLYDTMEADYTYLAQQLNARGLVYIHLVDHSPMGAPPVPDSIKKMFRNTFKGKLILSGGYDLARAESDLAAGKCDLIAVGRPILANPDLVTRWKNGAALNAPGMDTFYTPGAKGYTDYPVLG</sequence>
<dbReference type="FunFam" id="3.20.20.70:FF:000059">
    <property type="entry name" value="N-ethylmaleimide reductase, FMN-linked"/>
    <property type="match status" value="1"/>
</dbReference>
<dbReference type="Pfam" id="PF00724">
    <property type="entry name" value="Oxidored_FMN"/>
    <property type="match status" value="1"/>
</dbReference>
<dbReference type="AlphaFoldDB" id="A0A139BT21"/>
<dbReference type="CDD" id="cd02933">
    <property type="entry name" value="OYE_like_FMN"/>
    <property type="match status" value="1"/>
</dbReference>
<dbReference type="Proteomes" id="UP000070578">
    <property type="component" value="Unassembled WGS sequence"/>
</dbReference>
<dbReference type="EMBL" id="LSLI01000042">
    <property type="protein sequence ID" value="KXS32109.1"/>
    <property type="molecule type" value="Genomic_DNA"/>
</dbReference>
<evidence type="ECO:0000256" key="3">
    <source>
        <dbReference type="ARBA" id="ARBA00023002"/>
    </source>
</evidence>
<feature type="domain" description="NADH:flavin oxidoreductase/NADH oxidase N-terminal" evidence="4">
    <location>
        <begin position="4"/>
        <end position="335"/>
    </location>
</feature>
<gene>
    <name evidence="5" type="ORF">AWT59_1793</name>
</gene>
<dbReference type="InterPro" id="IPR001155">
    <property type="entry name" value="OxRdtase_FMN_N"/>
</dbReference>